<evidence type="ECO:0000256" key="2">
    <source>
        <dbReference type="SAM" id="Phobius"/>
    </source>
</evidence>
<dbReference type="Proteomes" id="UP000000560">
    <property type="component" value="Chromosome V"/>
</dbReference>
<keyword evidence="4" id="KW-1185">Reference proteome</keyword>
<evidence type="ECO:0000313" key="3">
    <source>
        <dbReference type="EMBL" id="CBF81855.1"/>
    </source>
</evidence>
<dbReference type="RefSeq" id="XP_663072.1">
    <property type="nucleotide sequence ID" value="XM_657980.1"/>
</dbReference>
<name>Q5B1W2_EMENI</name>
<sequence length="113" mass="12062">MTSQHPASLPAAKQPPASSPAGQSTEEQNIDCVALACAICSNTVAVALIFSAFRRNLSDHDRLVRLAASAALTLTVHALLLIYSPPAEQRLSSLILCFIAGPMCVYLPFLLLW</sequence>
<keyword evidence="2" id="KW-0812">Transmembrane</keyword>
<accession>C8VGF2</accession>
<feature type="transmembrane region" description="Helical" evidence="2">
    <location>
        <begin position="91"/>
        <end position="112"/>
    </location>
</feature>
<feature type="transmembrane region" description="Helical" evidence="2">
    <location>
        <begin position="63"/>
        <end position="85"/>
    </location>
</feature>
<dbReference type="HOGENOM" id="CLU_2133494_0_0_1"/>
<dbReference type="EMBL" id="BN001305">
    <property type="protein sequence ID" value="CBF81855.1"/>
    <property type="molecule type" value="Genomic_DNA"/>
</dbReference>
<dbReference type="InParanoid" id="Q5B1W2"/>
<dbReference type="KEGG" id="ani:ANIA_05468"/>
<accession>Q5B1W2</accession>
<evidence type="ECO:0000313" key="4">
    <source>
        <dbReference type="Proteomes" id="UP000000560"/>
    </source>
</evidence>
<feature type="compositionally biased region" description="Low complexity" evidence="1">
    <location>
        <begin position="1"/>
        <end position="21"/>
    </location>
</feature>
<dbReference type="GeneID" id="2871755"/>
<reference evidence="4" key="1">
    <citation type="journal article" date="2005" name="Nature">
        <title>Sequencing of Aspergillus nidulans and comparative analysis with A. fumigatus and A. oryzae.</title>
        <authorList>
            <person name="Galagan J.E."/>
            <person name="Calvo S.E."/>
            <person name="Cuomo C."/>
            <person name="Ma L.J."/>
            <person name="Wortman J.R."/>
            <person name="Batzoglou S."/>
            <person name="Lee S.I."/>
            <person name="Basturkmen M."/>
            <person name="Spevak C.C."/>
            <person name="Clutterbuck J."/>
            <person name="Kapitonov V."/>
            <person name="Jurka J."/>
            <person name="Scazzocchio C."/>
            <person name="Farman M."/>
            <person name="Butler J."/>
            <person name="Purcell S."/>
            <person name="Harris S."/>
            <person name="Braus G.H."/>
            <person name="Draht O."/>
            <person name="Busch S."/>
            <person name="D'Enfert C."/>
            <person name="Bouchier C."/>
            <person name="Goldman G.H."/>
            <person name="Bell-Pedersen D."/>
            <person name="Griffiths-Jones S."/>
            <person name="Doonan J.H."/>
            <person name="Yu J."/>
            <person name="Vienken K."/>
            <person name="Pain A."/>
            <person name="Freitag M."/>
            <person name="Selker E.U."/>
            <person name="Archer D.B."/>
            <person name="Penalva M.A."/>
            <person name="Oakley B.R."/>
            <person name="Momany M."/>
            <person name="Tanaka T."/>
            <person name="Kumagai T."/>
            <person name="Asai K."/>
            <person name="Machida M."/>
            <person name="Nierman W.C."/>
            <person name="Denning D.W."/>
            <person name="Caddick M."/>
            <person name="Hynes M."/>
            <person name="Paoletti M."/>
            <person name="Fischer R."/>
            <person name="Miller B."/>
            <person name="Dyer P."/>
            <person name="Sachs M.S."/>
            <person name="Osmani S.A."/>
            <person name="Birren B.W."/>
        </authorList>
    </citation>
    <scope>NUCLEOTIDE SEQUENCE [LARGE SCALE GENOMIC DNA]</scope>
    <source>
        <strain evidence="4">FGSC A4 / ATCC 38163 / CBS 112.46 / NRRL 194 / M139</strain>
    </source>
</reference>
<evidence type="ECO:0000256" key="1">
    <source>
        <dbReference type="SAM" id="MobiDB-lite"/>
    </source>
</evidence>
<organism evidence="3 4">
    <name type="scientific">Emericella nidulans (strain FGSC A4 / ATCC 38163 / CBS 112.46 / NRRL 194 / M139)</name>
    <name type="common">Aspergillus nidulans</name>
    <dbReference type="NCBI Taxonomy" id="227321"/>
    <lineage>
        <taxon>Eukaryota</taxon>
        <taxon>Fungi</taxon>
        <taxon>Dikarya</taxon>
        <taxon>Ascomycota</taxon>
        <taxon>Pezizomycotina</taxon>
        <taxon>Eurotiomycetes</taxon>
        <taxon>Eurotiomycetidae</taxon>
        <taxon>Eurotiales</taxon>
        <taxon>Aspergillaceae</taxon>
        <taxon>Aspergillus</taxon>
        <taxon>Aspergillus subgen. Nidulantes</taxon>
    </lineage>
</organism>
<keyword evidence="2" id="KW-0472">Membrane</keyword>
<gene>
    <name evidence="3" type="ORF">ANIA_05468</name>
</gene>
<protein>
    <submittedName>
        <fullName evidence="3">Uncharacterized protein</fullName>
    </submittedName>
</protein>
<dbReference type="AlphaFoldDB" id="Q5B1W2"/>
<reference evidence="4" key="2">
    <citation type="journal article" date="2009" name="Fungal Genet. Biol.">
        <title>The 2008 update of the Aspergillus nidulans genome annotation: a community effort.</title>
        <authorList>
            <person name="Wortman J.R."/>
            <person name="Gilsenan J.M."/>
            <person name="Joardar V."/>
            <person name="Deegan J."/>
            <person name="Clutterbuck J."/>
            <person name="Andersen M.R."/>
            <person name="Archer D."/>
            <person name="Bencina M."/>
            <person name="Braus G."/>
            <person name="Coutinho P."/>
            <person name="von Dohren H."/>
            <person name="Doonan J."/>
            <person name="Driessen A.J."/>
            <person name="Durek P."/>
            <person name="Espeso E."/>
            <person name="Fekete E."/>
            <person name="Flipphi M."/>
            <person name="Estrada C.G."/>
            <person name="Geysens S."/>
            <person name="Goldman G."/>
            <person name="de Groot P.W."/>
            <person name="Hansen K."/>
            <person name="Harris S.D."/>
            <person name="Heinekamp T."/>
            <person name="Helmstaedt K."/>
            <person name="Henrissat B."/>
            <person name="Hofmann G."/>
            <person name="Homan T."/>
            <person name="Horio T."/>
            <person name="Horiuchi H."/>
            <person name="James S."/>
            <person name="Jones M."/>
            <person name="Karaffa L."/>
            <person name="Karanyi Z."/>
            <person name="Kato M."/>
            <person name="Keller N."/>
            <person name="Kelly D.E."/>
            <person name="Kiel J.A."/>
            <person name="Kim J.M."/>
            <person name="van der Klei I.J."/>
            <person name="Klis F.M."/>
            <person name="Kovalchuk A."/>
            <person name="Krasevec N."/>
            <person name="Kubicek C.P."/>
            <person name="Liu B."/>
            <person name="Maccabe A."/>
            <person name="Meyer V."/>
            <person name="Mirabito P."/>
            <person name="Miskei M."/>
            <person name="Mos M."/>
            <person name="Mullins J."/>
            <person name="Nelson D.R."/>
            <person name="Nielsen J."/>
            <person name="Oakley B.R."/>
            <person name="Osmani S.A."/>
            <person name="Pakula T."/>
            <person name="Paszewski A."/>
            <person name="Paulsen I."/>
            <person name="Pilsyk S."/>
            <person name="Pocsi I."/>
            <person name="Punt P.J."/>
            <person name="Ram A.F."/>
            <person name="Ren Q."/>
            <person name="Robellet X."/>
            <person name="Robson G."/>
            <person name="Seiboth B."/>
            <person name="van Solingen P."/>
            <person name="Specht T."/>
            <person name="Sun J."/>
            <person name="Taheri-Talesh N."/>
            <person name="Takeshita N."/>
            <person name="Ussery D."/>
            <person name="vanKuyk P.A."/>
            <person name="Visser H."/>
            <person name="van de Vondervoort P.J."/>
            <person name="de Vries R.P."/>
            <person name="Walton J."/>
            <person name="Xiang X."/>
            <person name="Xiong Y."/>
            <person name="Zeng A.P."/>
            <person name="Brandt B.W."/>
            <person name="Cornell M.J."/>
            <person name="van den Hondel C.A."/>
            <person name="Visser J."/>
            <person name="Oliver S.G."/>
            <person name="Turner G."/>
        </authorList>
    </citation>
    <scope>GENOME REANNOTATION</scope>
    <source>
        <strain evidence="4">FGSC A4 / ATCC 38163 / CBS 112.46 / NRRL 194 / M139</strain>
    </source>
</reference>
<feature type="transmembrane region" description="Helical" evidence="2">
    <location>
        <begin position="33"/>
        <end position="51"/>
    </location>
</feature>
<keyword evidence="2" id="KW-1133">Transmembrane helix</keyword>
<proteinExistence type="predicted"/>
<feature type="region of interest" description="Disordered" evidence="1">
    <location>
        <begin position="1"/>
        <end position="24"/>
    </location>
</feature>